<comment type="caution">
    <text evidence="10">The sequence shown here is derived from an EMBL/GenBank/DDBJ whole genome shotgun (WGS) entry which is preliminary data.</text>
</comment>
<dbReference type="SMART" id="SM00388">
    <property type="entry name" value="HisKA"/>
    <property type="match status" value="1"/>
</dbReference>
<keyword evidence="11" id="KW-1185">Reference proteome</keyword>
<dbReference type="GO" id="GO:0000155">
    <property type="term" value="F:phosphorelay sensor kinase activity"/>
    <property type="evidence" value="ECO:0007669"/>
    <property type="project" value="InterPro"/>
</dbReference>
<dbReference type="InterPro" id="IPR003661">
    <property type="entry name" value="HisK_dim/P_dom"/>
</dbReference>
<evidence type="ECO:0000313" key="11">
    <source>
        <dbReference type="Proteomes" id="UP000547973"/>
    </source>
</evidence>
<dbReference type="PRINTS" id="PR00344">
    <property type="entry name" value="BCTRLSENSOR"/>
</dbReference>
<dbReference type="SUPFAM" id="SSF47384">
    <property type="entry name" value="Homodimeric domain of signal transducing histidine kinase"/>
    <property type="match status" value="1"/>
</dbReference>
<dbReference type="FunFam" id="3.30.565.10:FF:000006">
    <property type="entry name" value="Sensor histidine kinase WalK"/>
    <property type="match status" value="1"/>
</dbReference>
<evidence type="ECO:0000256" key="5">
    <source>
        <dbReference type="ARBA" id="ARBA00022679"/>
    </source>
</evidence>
<dbReference type="CDD" id="cd00075">
    <property type="entry name" value="HATPase"/>
    <property type="match status" value="1"/>
</dbReference>
<keyword evidence="6 10" id="KW-0418">Kinase</keyword>
<dbReference type="OrthoDB" id="9813151at2"/>
<dbReference type="InterPro" id="IPR005467">
    <property type="entry name" value="His_kinase_dom"/>
</dbReference>
<dbReference type="EMBL" id="JACBZO010000001">
    <property type="protein sequence ID" value="NYI40529.1"/>
    <property type="molecule type" value="Genomic_DNA"/>
</dbReference>
<evidence type="ECO:0000256" key="1">
    <source>
        <dbReference type="ARBA" id="ARBA00000085"/>
    </source>
</evidence>
<dbReference type="GO" id="GO:0005886">
    <property type="term" value="C:plasma membrane"/>
    <property type="evidence" value="ECO:0007669"/>
    <property type="project" value="UniProtKB-SubCell"/>
</dbReference>
<evidence type="ECO:0000259" key="9">
    <source>
        <dbReference type="PROSITE" id="PS50109"/>
    </source>
</evidence>
<dbReference type="PROSITE" id="PS50109">
    <property type="entry name" value="HIS_KIN"/>
    <property type="match status" value="1"/>
</dbReference>
<evidence type="ECO:0000256" key="4">
    <source>
        <dbReference type="ARBA" id="ARBA00022553"/>
    </source>
</evidence>
<evidence type="ECO:0000256" key="7">
    <source>
        <dbReference type="ARBA" id="ARBA00023012"/>
    </source>
</evidence>
<dbReference type="Gene3D" id="3.30.565.10">
    <property type="entry name" value="Histidine kinase-like ATPase, C-terminal domain"/>
    <property type="match status" value="1"/>
</dbReference>
<dbReference type="GO" id="GO:0016036">
    <property type="term" value="P:cellular response to phosphate starvation"/>
    <property type="evidence" value="ECO:0007669"/>
    <property type="project" value="TreeGrafter"/>
</dbReference>
<dbReference type="EC" id="2.7.13.3" evidence="3"/>
<dbReference type="PANTHER" id="PTHR45453:SF1">
    <property type="entry name" value="PHOSPHATE REGULON SENSOR PROTEIN PHOR"/>
    <property type="match status" value="1"/>
</dbReference>
<dbReference type="RefSeq" id="WP_062074681.1">
    <property type="nucleotide sequence ID" value="NZ_BBRC01000003.1"/>
</dbReference>
<dbReference type="InterPro" id="IPR036890">
    <property type="entry name" value="HATPase_C_sf"/>
</dbReference>
<gene>
    <name evidence="10" type="ORF">BKA03_000648</name>
</gene>
<dbReference type="GO" id="GO:0004721">
    <property type="term" value="F:phosphoprotein phosphatase activity"/>
    <property type="evidence" value="ECO:0007669"/>
    <property type="project" value="TreeGrafter"/>
</dbReference>
<evidence type="ECO:0000256" key="3">
    <source>
        <dbReference type="ARBA" id="ARBA00012438"/>
    </source>
</evidence>
<evidence type="ECO:0000256" key="6">
    <source>
        <dbReference type="ARBA" id="ARBA00022777"/>
    </source>
</evidence>
<keyword evidence="7" id="KW-0902">Two-component regulatory system</keyword>
<dbReference type="PANTHER" id="PTHR45453">
    <property type="entry name" value="PHOSPHATE REGULON SENSOR PROTEIN PHOR"/>
    <property type="match status" value="1"/>
</dbReference>
<dbReference type="Pfam" id="PF00512">
    <property type="entry name" value="HisKA"/>
    <property type="match status" value="1"/>
</dbReference>
<protein>
    <recommendedName>
        <fullName evidence="8">Sensor-like histidine kinase SenX3</fullName>
        <ecNumber evidence="3">2.7.13.3</ecNumber>
    </recommendedName>
</protein>
<dbReference type="Proteomes" id="UP000547973">
    <property type="component" value="Unassembled WGS sequence"/>
</dbReference>
<dbReference type="SUPFAM" id="SSF55874">
    <property type="entry name" value="ATPase domain of HSP90 chaperone/DNA topoisomerase II/histidine kinase"/>
    <property type="match status" value="1"/>
</dbReference>
<keyword evidence="4" id="KW-0597">Phosphoprotein</keyword>
<evidence type="ECO:0000313" key="10">
    <source>
        <dbReference type="EMBL" id="NYI40529.1"/>
    </source>
</evidence>
<feature type="domain" description="Histidine kinase" evidence="9">
    <location>
        <begin position="151"/>
        <end position="367"/>
    </location>
</feature>
<name>A0A7Z0CH68_9MICO</name>
<reference evidence="10 11" key="1">
    <citation type="submission" date="2020-07" db="EMBL/GenBank/DDBJ databases">
        <title>Sequencing the genomes of 1000 actinobacteria strains.</title>
        <authorList>
            <person name="Klenk H.-P."/>
        </authorList>
    </citation>
    <scope>NUCLEOTIDE SEQUENCE [LARGE SCALE GENOMIC DNA]</scope>
    <source>
        <strain evidence="10 11">DSM 19970</strain>
    </source>
</reference>
<accession>A0A7Z0CH68</accession>
<dbReference type="SMART" id="SM00387">
    <property type="entry name" value="HATPase_c"/>
    <property type="match status" value="1"/>
</dbReference>
<sequence length="370" mass="40026">MTPLAWLVASLAFGLGVIVGALALRRRAKKEVVARMLVPHRTRQIVAALQSGAIVVRRDRRAGYSNHTAAALGLARPDGALHEAVADLAEKAWATGEVVEEDVEVRRGVLGSVSIVHVRLTPIDDELVFAVANDNTEQRAAEATRREFAVNVSHELKTPIGALSLLAETIESASDDPVMVREFAVKMRREARRLTKLIQEIIQISRLQGGESVLDHDQVDVAGVVHEAFEGAALAAEAKRISLVADLRERPHVLGDRDLLVMAVRNLVDNAVSYSDPGARVTASVTCKDDIVSIAVLDQGIGIDAQDQERIFERFYRADPARARDTGGTGLGLSIVKHVALQHGGAVTVWSQPSVGSTFTLSLQRFEESE</sequence>
<dbReference type="Gene3D" id="1.10.287.130">
    <property type="match status" value="1"/>
</dbReference>
<keyword evidence="5 10" id="KW-0808">Transferase</keyword>
<proteinExistence type="predicted"/>
<evidence type="ECO:0000256" key="2">
    <source>
        <dbReference type="ARBA" id="ARBA00004236"/>
    </source>
</evidence>
<comment type="catalytic activity">
    <reaction evidence="1">
        <text>ATP + protein L-histidine = ADP + protein N-phospho-L-histidine.</text>
        <dbReference type="EC" id="2.7.13.3"/>
    </reaction>
</comment>
<dbReference type="AlphaFoldDB" id="A0A7Z0CH68"/>
<dbReference type="InterPro" id="IPR003594">
    <property type="entry name" value="HATPase_dom"/>
</dbReference>
<evidence type="ECO:0000256" key="8">
    <source>
        <dbReference type="ARBA" id="ARBA00039401"/>
    </source>
</evidence>
<dbReference type="InterPro" id="IPR036097">
    <property type="entry name" value="HisK_dim/P_sf"/>
</dbReference>
<comment type="subcellular location">
    <subcellularLocation>
        <location evidence="2">Cell membrane</location>
    </subcellularLocation>
</comment>
<dbReference type="Pfam" id="PF02518">
    <property type="entry name" value="HATPase_c"/>
    <property type="match status" value="1"/>
</dbReference>
<dbReference type="InterPro" id="IPR050351">
    <property type="entry name" value="BphY/WalK/GraS-like"/>
</dbReference>
<organism evidence="10 11">
    <name type="scientific">Demequina lutea</name>
    <dbReference type="NCBI Taxonomy" id="431489"/>
    <lineage>
        <taxon>Bacteria</taxon>
        <taxon>Bacillati</taxon>
        <taxon>Actinomycetota</taxon>
        <taxon>Actinomycetes</taxon>
        <taxon>Micrococcales</taxon>
        <taxon>Demequinaceae</taxon>
        <taxon>Demequina</taxon>
    </lineage>
</organism>
<dbReference type="CDD" id="cd00082">
    <property type="entry name" value="HisKA"/>
    <property type="match status" value="1"/>
</dbReference>
<dbReference type="InterPro" id="IPR004358">
    <property type="entry name" value="Sig_transdc_His_kin-like_C"/>
</dbReference>